<dbReference type="EMBL" id="CAJNOE010002594">
    <property type="protein sequence ID" value="CAF1487490.1"/>
    <property type="molecule type" value="Genomic_DNA"/>
</dbReference>
<name>A0A815S5W8_9BILA</name>
<evidence type="ECO:0000313" key="2">
    <source>
        <dbReference type="EMBL" id="CAF1487490.1"/>
    </source>
</evidence>
<sequence>MGRQMTWKKNRKMTIQLLSVSTTFLIFNVGYFVLALGEFVWDPNFGADLMVWFLSVNLCAPQLVFPFLCLGTMPNLKQKLRALNFWRRFVVVEPHDARSTLRLANKSTRVGTNMPA</sequence>
<dbReference type="Proteomes" id="UP000663868">
    <property type="component" value="Unassembled WGS sequence"/>
</dbReference>
<comment type="caution">
    <text evidence="2">The sequence shown here is derived from an EMBL/GenBank/DDBJ whole genome shotgun (WGS) entry which is preliminary data.</text>
</comment>
<gene>
    <name evidence="2" type="ORF">IZO911_LOCUS44311</name>
    <name evidence="3" type="ORF">KXQ929_LOCUS41489</name>
</gene>
<organism evidence="2 4">
    <name type="scientific">Adineta steineri</name>
    <dbReference type="NCBI Taxonomy" id="433720"/>
    <lineage>
        <taxon>Eukaryota</taxon>
        <taxon>Metazoa</taxon>
        <taxon>Spiralia</taxon>
        <taxon>Gnathifera</taxon>
        <taxon>Rotifera</taxon>
        <taxon>Eurotatoria</taxon>
        <taxon>Bdelloidea</taxon>
        <taxon>Adinetida</taxon>
        <taxon>Adinetidae</taxon>
        <taxon>Adineta</taxon>
    </lineage>
</organism>
<dbReference type="EMBL" id="CAJOBB010009358">
    <property type="protein sequence ID" value="CAF4226450.1"/>
    <property type="molecule type" value="Genomic_DNA"/>
</dbReference>
<keyword evidence="1" id="KW-0472">Membrane</keyword>
<proteinExistence type="predicted"/>
<accession>A0A815S5W8</accession>
<evidence type="ECO:0000313" key="4">
    <source>
        <dbReference type="Proteomes" id="UP000663860"/>
    </source>
</evidence>
<keyword evidence="1" id="KW-0812">Transmembrane</keyword>
<dbReference type="AlphaFoldDB" id="A0A815S5W8"/>
<evidence type="ECO:0000256" key="1">
    <source>
        <dbReference type="SAM" id="Phobius"/>
    </source>
</evidence>
<protein>
    <submittedName>
        <fullName evidence="2">Uncharacterized protein</fullName>
    </submittedName>
</protein>
<keyword evidence="1" id="KW-1133">Transmembrane helix</keyword>
<feature type="transmembrane region" description="Helical" evidence="1">
    <location>
        <begin position="51"/>
        <end position="71"/>
    </location>
</feature>
<dbReference type="Proteomes" id="UP000663860">
    <property type="component" value="Unassembled WGS sequence"/>
</dbReference>
<reference evidence="2" key="1">
    <citation type="submission" date="2021-02" db="EMBL/GenBank/DDBJ databases">
        <authorList>
            <person name="Nowell W R."/>
        </authorList>
    </citation>
    <scope>NUCLEOTIDE SEQUENCE</scope>
</reference>
<evidence type="ECO:0000313" key="3">
    <source>
        <dbReference type="EMBL" id="CAF4226450.1"/>
    </source>
</evidence>